<comment type="caution">
    <text evidence="1">The sequence shown here is derived from an EMBL/GenBank/DDBJ whole genome shotgun (WGS) entry which is preliminary data.</text>
</comment>
<proteinExistence type="predicted"/>
<accession>A0A6A6LPL7</accession>
<evidence type="ECO:0000313" key="2">
    <source>
        <dbReference type="Proteomes" id="UP000467840"/>
    </source>
</evidence>
<organism evidence="1 2">
    <name type="scientific">Hevea brasiliensis</name>
    <name type="common">Para rubber tree</name>
    <name type="synonym">Siphonia brasiliensis</name>
    <dbReference type="NCBI Taxonomy" id="3981"/>
    <lineage>
        <taxon>Eukaryota</taxon>
        <taxon>Viridiplantae</taxon>
        <taxon>Streptophyta</taxon>
        <taxon>Embryophyta</taxon>
        <taxon>Tracheophyta</taxon>
        <taxon>Spermatophyta</taxon>
        <taxon>Magnoliopsida</taxon>
        <taxon>eudicotyledons</taxon>
        <taxon>Gunneridae</taxon>
        <taxon>Pentapetalae</taxon>
        <taxon>rosids</taxon>
        <taxon>fabids</taxon>
        <taxon>Malpighiales</taxon>
        <taxon>Euphorbiaceae</taxon>
        <taxon>Crotonoideae</taxon>
        <taxon>Micrandreae</taxon>
        <taxon>Hevea</taxon>
    </lineage>
</organism>
<dbReference type="AlphaFoldDB" id="A0A6A6LPL7"/>
<name>A0A6A6LPL7_HEVBR</name>
<dbReference type="Proteomes" id="UP000467840">
    <property type="component" value="Chromosome 4"/>
</dbReference>
<dbReference type="EMBL" id="JAAGAX010000010">
    <property type="protein sequence ID" value="KAF2302073.1"/>
    <property type="molecule type" value="Genomic_DNA"/>
</dbReference>
<evidence type="ECO:0000313" key="1">
    <source>
        <dbReference type="EMBL" id="KAF2302073.1"/>
    </source>
</evidence>
<keyword evidence="2" id="KW-1185">Reference proteome</keyword>
<sequence length="146" mass="16273">MQSLCSVTHLPNLEPRVFGCTVYVHIPKTLRNKLDPCAKRGSCYTSSSRESSSKENVLQEGGVEFFQLEEMNEQFGILENEVLVPVSIPLEVGPELSVPLEVGPESQVIPLEDRSESPMLAELPVITPLIEESTQNVQNAFRQEFD</sequence>
<protein>
    <submittedName>
        <fullName evidence="1">Uncharacterized protein</fullName>
    </submittedName>
</protein>
<gene>
    <name evidence="1" type="ORF">GH714_032325</name>
</gene>
<reference evidence="1 2" key="1">
    <citation type="journal article" date="2020" name="Mol. Plant">
        <title>The Chromosome-Based Rubber Tree Genome Provides New Insights into Spurge Genome Evolution and Rubber Biosynthesis.</title>
        <authorList>
            <person name="Liu J."/>
            <person name="Shi C."/>
            <person name="Shi C.C."/>
            <person name="Li W."/>
            <person name="Zhang Q.J."/>
            <person name="Zhang Y."/>
            <person name="Li K."/>
            <person name="Lu H.F."/>
            <person name="Shi C."/>
            <person name="Zhu S.T."/>
            <person name="Xiao Z.Y."/>
            <person name="Nan H."/>
            <person name="Yue Y."/>
            <person name="Zhu X.G."/>
            <person name="Wu Y."/>
            <person name="Hong X.N."/>
            <person name="Fan G.Y."/>
            <person name="Tong Y."/>
            <person name="Zhang D."/>
            <person name="Mao C.L."/>
            <person name="Liu Y.L."/>
            <person name="Hao S.J."/>
            <person name="Liu W.Q."/>
            <person name="Lv M.Q."/>
            <person name="Zhang H.B."/>
            <person name="Liu Y."/>
            <person name="Hu-Tang G.R."/>
            <person name="Wang J.P."/>
            <person name="Wang J.H."/>
            <person name="Sun Y.H."/>
            <person name="Ni S.B."/>
            <person name="Chen W.B."/>
            <person name="Zhang X.C."/>
            <person name="Jiao Y.N."/>
            <person name="Eichler E.E."/>
            <person name="Li G.H."/>
            <person name="Liu X."/>
            <person name="Gao L.Z."/>
        </authorList>
    </citation>
    <scope>NUCLEOTIDE SEQUENCE [LARGE SCALE GENOMIC DNA]</scope>
    <source>
        <strain evidence="2">cv. GT1</strain>
        <tissue evidence="1">Leaf</tissue>
    </source>
</reference>